<organism evidence="2">
    <name type="scientific">Oppiella nova</name>
    <dbReference type="NCBI Taxonomy" id="334625"/>
    <lineage>
        <taxon>Eukaryota</taxon>
        <taxon>Metazoa</taxon>
        <taxon>Ecdysozoa</taxon>
        <taxon>Arthropoda</taxon>
        <taxon>Chelicerata</taxon>
        <taxon>Arachnida</taxon>
        <taxon>Acari</taxon>
        <taxon>Acariformes</taxon>
        <taxon>Sarcoptiformes</taxon>
        <taxon>Oribatida</taxon>
        <taxon>Brachypylina</taxon>
        <taxon>Oppioidea</taxon>
        <taxon>Oppiidae</taxon>
        <taxon>Oppiella</taxon>
    </lineage>
</organism>
<protein>
    <submittedName>
        <fullName evidence="2">Uncharacterized protein</fullName>
    </submittedName>
</protein>
<sequence length="72" mass="8027">MSAYKVYFNGNEKGMDSKRKGKRGKATENQEEPYKTVGTGGSEIASVVPKAGSITRNLIHVHKLRTKHLCRH</sequence>
<feature type="compositionally biased region" description="Basic and acidic residues" evidence="1">
    <location>
        <begin position="25"/>
        <end position="34"/>
    </location>
</feature>
<evidence type="ECO:0000256" key="1">
    <source>
        <dbReference type="SAM" id="MobiDB-lite"/>
    </source>
</evidence>
<keyword evidence="3" id="KW-1185">Reference proteome</keyword>
<reference evidence="2" key="1">
    <citation type="submission" date="2020-11" db="EMBL/GenBank/DDBJ databases">
        <authorList>
            <person name="Tran Van P."/>
        </authorList>
    </citation>
    <scope>NUCLEOTIDE SEQUENCE</scope>
</reference>
<dbReference type="EMBL" id="CAJPVJ010002305">
    <property type="protein sequence ID" value="CAG2166096.1"/>
    <property type="molecule type" value="Genomic_DNA"/>
</dbReference>
<feature type="region of interest" description="Disordered" evidence="1">
    <location>
        <begin position="1"/>
        <end position="40"/>
    </location>
</feature>
<evidence type="ECO:0000313" key="3">
    <source>
        <dbReference type="Proteomes" id="UP000728032"/>
    </source>
</evidence>
<dbReference type="EMBL" id="OC917130">
    <property type="protein sequence ID" value="CAD7646246.1"/>
    <property type="molecule type" value="Genomic_DNA"/>
</dbReference>
<gene>
    <name evidence="2" type="ORF">ONB1V03_LOCUS5624</name>
</gene>
<dbReference type="AlphaFoldDB" id="A0A7R9LQZ7"/>
<accession>A0A7R9LQZ7</accession>
<name>A0A7R9LQZ7_9ACAR</name>
<proteinExistence type="predicted"/>
<dbReference type="Proteomes" id="UP000728032">
    <property type="component" value="Unassembled WGS sequence"/>
</dbReference>
<evidence type="ECO:0000313" key="2">
    <source>
        <dbReference type="EMBL" id="CAD7646246.1"/>
    </source>
</evidence>